<proteinExistence type="inferred from homology"/>
<dbReference type="InterPro" id="IPR023796">
    <property type="entry name" value="Serpin_dom"/>
</dbReference>
<dbReference type="SUPFAM" id="SSF56574">
    <property type="entry name" value="Serpins"/>
    <property type="match status" value="1"/>
</dbReference>
<sequence>MKKLLKIIFLLFISIPLVSCTKTEKLFPENREKLLFDASQTNKTNKVNLDIFTTLLKEKKTDENFILSPLSIQRCLDLISLCTDDRKDLPLFEFYDKAHLQNLKFKNTKLANLILINLENIKGETKNLEYSNIKTVKSAKEGTKVYQKFQKSNLDEVLDKNSLGNDFVATFIDTVNYEVKWKHPFDEKKTEKRDFTKSDGTKIQVDTMYNHFENVRATSNDDVDIFSISSNGSTIYFLKYKDNKILSTEQLLDFINSFKESSERYDVNFYLPKIDIKSQVDFKALFQKIGLGKMLNTFKLEKLLPDMKLVVSDAKQTSTLKMDEKGAKAKSVTKTEVKEISMPKKNENIDIKMNGPFYIIIEDHDENSKANLITFTAHIADPSR</sequence>
<dbReference type="STRING" id="33033.NW74_06995"/>
<dbReference type="Gene3D" id="2.30.39.10">
    <property type="entry name" value="Alpha-1-antitrypsin, domain 1"/>
    <property type="match status" value="1"/>
</dbReference>
<gene>
    <name evidence="4" type="ORF">NW74_06995</name>
</gene>
<evidence type="ECO:0000313" key="5">
    <source>
        <dbReference type="Proteomes" id="UP000031386"/>
    </source>
</evidence>
<name>A0A0B4S2Q1_9FIRM</name>
<dbReference type="InterPro" id="IPR036186">
    <property type="entry name" value="Serpin_sf"/>
</dbReference>
<dbReference type="SMART" id="SM00093">
    <property type="entry name" value="SERPIN"/>
    <property type="match status" value="1"/>
</dbReference>
<dbReference type="EMBL" id="CP009761">
    <property type="protein sequence ID" value="AIZ37085.1"/>
    <property type="molecule type" value="Genomic_DNA"/>
</dbReference>
<dbReference type="Pfam" id="PF00079">
    <property type="entry name" value="Serpin"/>
    <property type="match status" value="1"/>
</dbReference>
<dbReference type="InterPro" id="IPR042185">
    <property type="entry name" value="Serpin_sf_2"/>
</dbReference>
<evidence type="ECO:0000259" key="3">
    <source>
        <dbReference type="SMART" id="SM00093"/>
    </source>
</evidence>
<feature type="domain" description="Serpin" evidence="3">
    <location>
        <begin position="49"/>
        <end position="382"/>
    </location>
</feature>
<dbReference type="OrthoDB" id="9764871at2"/>
<feature type="signal peptide" evidence="2">
    <location>
        <begin position="1"/>
        <end position="19"/>
    </location>
</feature>
<evidence type="ECO:0000256" key="1">
    <source>
        <dbReference type="RuleBase" id="RU000411"/>
    </source>
</evidence>
<dbReference type="PANTHER" id="PTHR11461:SF211">
    <property type="entry name" value="GH10112P-RELATED"/>
    <property type="match status" value="1"/>
</dbReference>
<dbReference type="InterPro" id="IPR000215">
    <property type="entry name" value="Serpin_fam"/>
</dbReference>
<dbReference type="Gene3D" id="3.30.497.10">
    <property type="entry name" value="Antithrombin, subunit I, domain 2"/>
    <property type="match status" value="1"/>
</dbReference>
<keyword evidence="2" id="KW-0732">Signal</keyword>
<dbReference type="AlphaFoldDB" id="A0A0B4S2Q1"/>
<feature type="chain" id="PRO_5038617457" evidence="2">
    <location>
        <begin position="20"/>
        <end position="384"/>
    </location>
</feature>
<dbReference type="RefSeq" id="WP_041954659.1">
    <property type="nucleotide sequence ID" value="NZ_CP009761.1"/>
</dbReference>
<organism evidence="4 5">
    <name type="scientific">Parvimonas micra</name>
    <dbReference type="NCBI Taxonomy" id="33033"/>
    <lineage>
        <taxon>Bacteria</taxon>
        <taxon>Bacillati</taxon>
        <taxon>Bacillota</taxon>
        <taxon>Tissierellia</taxon>
        <taxon>Tissierellales</taxon>
        <taxon>Peptoniphilaceae</taxon>
        <taxon>Parvimonas</taxon>
    </lineage>
</organism>
<reference evidence="4 5" key="1">
    <citation type="submission" date="2014-10" db="EMBL/GenBank/DDBJ databases">
        <title>Complete genome sequence of Parvimonas micra KCOM 1535 (= ChDC B708).</title>
        <authorList>
            <person name="Kook J.-K."/>
            <person name="Park S.-N."/>
            <person name="Lim Y.K."/>
            <person name="Roh H."/>
        </authorList>
    </citation>
    <scope>NUCLEOTIDE SEQUENCE [LARGE SCALE GENOMIC DNA]</scope>
    <source>
        <strain evidence="5">KCOM 1535 / ChDC B708</strain>
    </source>
</reference>
<dbReference type="MEROPS" id="I04.067"/>
<keyword evidence="5" id="KW-1185">Reference proteome</keyword>
<dbReference type="InterPro" id="IPR042178">
    <property type="entry name" value="Serpin_sf_1"/>
</dbReference>
<comment type="similarity">
    <text evidence="1">Belongs to the serpin family.</text>
</comment>
<dbReference type="Proteomes" id="UP000031386">
    <property type="component" value="Chromosome"/>
</dbReference>
<protein>
    <submittedName>
        <fullName evidence="4">Serpin</fullName>
    </submittedName>
</protein>
<dbReference type="KEGG" id="pmic:NW74_06995"/>
<accession>A0A0B4S2Q1</accession>
<dbReference type="GO" id="GO:0004867">
    <property type="term" value="F:serine-type endopeptidase inhibitor activity"/>
    <property type="evidence" value="ECO:0007669"/>
    <property type="project" value="InterPro"/>
</dbReference>
<dbReference type="GO" id="GO:0005615">
    <property type="term" value="C:extracellular space"/>
    <property type="evidence" value="ECO:0007669"/>
    <property type="project" value="InterPro"/>
</dbReference>
<evidence type="ECO:0000256" key="2">
    <source>
        <dbReference type="SAM" id="SignalP"/>
    </source>
</evidence>
<evidence type="ECO:0000313" key="4">
    <source>
        <dbReference type="EMBL" id="AIZ37085.1"/>
    </source>
</evidence>
<dbReference type="PANTHER" id="PTHR11461">
    <property type="entry name" value="SERINE PROTEASE INHIBITOR, SERPIN"/>
    <property type="match status" value="1"/>
</dbReference>